<dbReference type="EMBL" id="NBNE01002022">
    <property type="protein sequence ID" value="OWZ11806.1"/>
    <property type="molecule type" value="Genomic_DNA"/>
</dbReference>
<dbReference type="OrthoDB" id="146285at2759"/>
<sequence length="410" mass="45366">MKGDLVLPAPPTFLTCTTTTLKRAGMLAYHQRHIEVTLIANVGSNLHVGKYLKKKSVLRELHTANGGNVQGSDMMKRLMTDALRISFDGLNTMSFVFPSKRTAKPWEGAALKFRSGALVLASANATQIGIKPPPQIAQYYVINVIGVTQQDPLTLMAVFNAITGNGFIDIRQRGLDGLNEADNDYWTVIFSTMDCPLVLRGVTCIIVQEVNMFIHHFKREPVVPCMRCFSPKHHHSRCKVSPQQLANTKAKRQRRFTGDIPAAIKFVPNEHVDTDFLNDPLEVLRCLDSEMATGEEQDIPLSVVTVENPSNHSEPENQATTEVSKSSYAKSAVVFQVQRRSKKNTKRGTPGPASRNNVDAENLVASGVKGTSDSIPKKQFQTSSTKTKKLKTTKRTMNFKPFAQLAASER</sequence>
<comment type="caution">
    <text evidence="2">The sequence shown here is derived from an EMBL/GenBank/DDBJ whole genome shotgun (WGS) entry which is preliminary data.</text>
</comment>
<dbReference type="Proteomes" id="UP000198211">
    <property type="component" value="Unassembled WGS sequence"/>
</dbReference>
<name>A0A225W295_9STRA</name>
<gene>
    <name evidence="2" type="ORF">PHMEG_00015123</name>
</gene>
<dbReference type="AlphaFoldDB" id="A0A225W295"/>
<keyword evidence="3" id="KW-1185">Reference proteome</keyword>
<feature type="region of interest" description="Disordered" evidence="1">
    <location>
        <begin position="338"/>
        <end position="391"/>
    </location>
</feature>
<protein>
    <submittedName>
        <fullName evidence="2">Uncharacterized protein</fullName>
    </submittedName>
</protein>
<proteinExistence type="predicted"/>
<accession>A0A225W295</accession>
<organism evidence="2 3">
    <name type="scientific">Phytophthora megakarya</name>
    <dbReference type="NCBI Taxonomy" id="4795"/>
    <lineage>
        <taxon>Eukaryota</taxon>
        <taxon>Sar</taxon>
        <taxon>Stramenopiles</taxon>
        <taxon>Oomycota</taxon>
        <taxon>Peronosporomycetes</taxon>
        <taxon>Peronosporales</taxon>
        <taxon>Peronosporaceae</taxon>
        <taxon>Phytophthora</taxon>
    </lineage>
</organism>
<evidence type="ECO:0000256" key="1">
    <source>
        <dbReference type="SAM" id="MobiDB-lite"/>
    </source>
</evidence>
<evidence type="ECO:0000313" key="3">
    <source>
        <dbReference type="Proteomes" id="UP000198211"/>
    </source>
</evidence>
<evidence type="ECO:0000313" key="2">
    <source>
        <dbReference type="EMBL" id="OWZ11806.1"/>
    </source>
</evidence>
<reference evidence="3" key="1">
    <citation type="submission" date="2017-03" db="EMBL/GenBank/DDBJ databases">
        <title>Phytopthora megakarya and P. palmivora, two closely related causual agents of cacao black pod achieved similar genome size and gene model numbers by different mechanisms.</title>
        <authorList>
            <person name="Ali S."/>
            <person name="Shao J."/>
            <person name="Larry D.J."/>
            <person name="Kronmiller B."/>
            <person name="Shen D."/>
            <person name="Strem M.D."/>
            <person name="Melnick R.L."/>
            <person name="Guiltinan M.J."/>
            <person name="Tyler B.M."/>
            <person name="Meinhardt L.W."/>
            <person name="Bailey B.A."/>
        </authorList>
    </citation>
    <scope>NUCLEOTIDE SEQUENCE [LARGE SCALE GENOMIC DNA]</scope>
    <source>
        <strain evidence="3">zdho120</strain>
    </source>
</reference>